<feature type="domain" description="Glyoxalase-like" evidence="1">
    <location>
        <begin position="131"/>
        <end position="239"/>
    </location>
</feature>
<dbReference type="CDD" id="cd06587">
    <property type="entry name" value="VOC"/>
    <property type="match status" value="1"/>
</dbReference>
<dbReference type="PANTHER" id="PTHR35908:SF1">
    <property type="entry name" value="CONSERVED PROTEIN"/>
    <property type="match status" value="1"/>
</dbReference>
<keyword evidence="2" id="KW-0456">Lyase</keyword>
<dbReference type="AlphaFoldDB" id="A0A7W7Q0Y8"/>
<evidence type="ECO:0000259" key="1">
    <source>
        <dbReference type="Pfam" id="PF18029"/>
    </source>
</evidence>
<sequence>MSTRLCNVVVDAADPTALAEFWVTLLDWRVSHADAEEVDVVAPPDDGWKFDLVFVPVADQKVGKNRVHLDLSSASPDHQAAIVAHAEALGAVRVDVGQRNVPWIVLADPEGNEFCVLEQRPEYAATGAIAAVVVDVVDPLRQSEFWSGASGWPVVETTAATASLRSPDGRGPWLEFVRTGEPHRVKNRVHLDVAPLAGEDQWAEVTRLAELGARKVDVGQGSVPWEVMADVEGNEFCVLTPR</sequence>
<gene>
    <name evidence="2" type="ORF">FHR82_001048</name>
</gene>
<dbReference type="EMBL" id="JACHJQ010000001">
    <property type="protein sequence ID" value="MBB4904838.1"/>
    <property type="molecule type" value="Genomic_DNA"/>
</dbReference>
<keyword evidence="3" id="KW-1185">Reference proteome</keyword>
<organism evidence="2 3">
    <name type="scientific">Actinophytocola algeriensis</name>
    <dbReference type="NCBI Taxonomy" id="1768010"/>
    <lineage>
        <taxon>Bacteria</taxon>
        <taxon>Bacillati</taxon>
        <taxon>Actinomycetota</taxon>
        <taxon>Actinomycetes</taxon>
        <taxon>Pseudonocardiales</taxon>
        <taxon>Pseudonocardiaceae</taxon>
    </lineage>
</organism>
<name>A0A7W7Q0Y8_9PSEU</name>
<proteinExistence type="predicted"/>
<dbReference type="SUPFAM" id="SSF54593">
    <property type="entry name" value="Glyoxalase/Bleomycin resistance protein/Dihydroxybiphenyl dioxygenase"/>
    <property type="match status" value="2"/>
</dbReference>
<evidence type="ECO:0000313" key="2">
    <source>
        <dbReference type="EMBL" id="MBB4904838.1"/>
    </source>
</evidence>
<dbReference type="InterPro" id="IPR029068">
    <property type="entry name" value="Glyas_Bleomycin-R_OHBP_Dase"/>
</dbReference>
<protein>
    <submittedName>
        <fullName evidence="2">Putative enzyme related to lactoylglutathione lyase</fullName>
    </submittedName>
</protein>
<dbReference type="RefSeq" id="WP_184809032.1">
    <property type="nucleotide sequence ID" value="NZ_JACHJQ010000001.1"/>
</dbReference>
<feature type="domain" description="Glyoxalase-like" evidence="1">
    <location>
        <begin position="8"/>
        <end position="117"/>
    </location>
</feature>
<comment type="caution">
    <text evidence="2">The sequence shown here is derived from an EMBL/GenBank/DDBJ whole genome shotgun (WGS) entry which is preliminary data.</text>
</comment>
<dbReference type="InterPro" id="IPR041581">
    <property type="entry name" value="Glyoxalase_6"/>
</dbReference>
<dbReference type="Pfam" id="PF18029">
    <property type="entry name" value="Glyoxalase_6"/>
    <property type="match status" value="2"/>
</dbReference>
<dbReference type="GO" id="GO:0016829">
    <property type="term" value="F:lyase activity"/>
    <property type="evidence" value="ECO:0007669"/>
    <property type="project" value="UniProtKB-KW"/>
</dbReference>
<dbReference type="PANTHER" id="PTHR35908">
    <property type="entry name" value="HYPOTHETICAL FUSION PROTEIN"/>
    <property type="match status" value="1"/>
</dbReference>
<dbReference type="Proteomes" id="UP000520767">
    <property type="component" value="Unassembled WGS sequence"/>
</dbReference>
<dbReference type="Gene3D" id="3.10.180.10">
    <property type="entry name" value="2,3-Dihydroxybiphenyl 1,2-Dioxygenase, domain 1"/>
    <property type="match status" value="2"/>
</dbReference>
<reference evidence="2 3" key="1">
    <citation type="submission" date="2020-08" db="EMBL/GenBank/DDBJ databases">
        <title>Genomic Encyclopedia of Type Strains, Phase III (KMG-III): the genomes of soil and plant-associated and newly described type strains.</title>
        <authorList>
            <person name="Whitman W."/>
        </authorList>
    </citation>
    <scope>NUCLEOTIDE SEQUENCE [LARGE SCALE GENOMIC DNA]</scope>
    <source>
        <strain evidence="2 3">CECT 8960</strain>
    </source>
</reference>
<evidence type="ECO:0000313" key="3">
    <source>
        <dbReference type="Proteomes" id="UP000520767"/>
    </source>
</evidence>
<accession>A0A7W7Q0Y8</accession>